<evidence type="ECO:0000259" key="1">
    <source>
        <dbReference type="Pfam" id="PF01609"/>
    </source>
</evidence>
<dbReference type="EMBL" id="JAOZEW010000051">
    <property type="protein sequence ID" value="MCV9930642.1"/>
    <property type="molecule type" value="Genomic_DNA"/>
</dbReference>
<name>A0A9X3C748_9FLAO</name>
<comment type="caution">
    <text evidence="2">The sequence shown here is derived from an EMBL/GenBank/DDBJ whole genome shotgun (WGS) entry which is preliminary data.</text>
</comment>
<dbReference type="GO" id="GO:0006313">
    <property type="term" value="P:DNA transposition"/>
    <property type="evidence" value="ECO:0007669"/>
    <property type="project" value="InterPro"/>
</dbReference>
<dbReference type="Pfam" id="PF01609">
    <property type="entry name" value="DDE_Tnp_1"/>
    <property type="match status" value="1"/>
</dbReference>
<dbReference type="PANTHER" id="PTHR37529:SF1">
    <property type="entry name" value="TRANSPOSASE INSG FOR INSERTION SEQUENCE ELEMENT IS4-RELATED"/>
    <property type="match status" value="1"/>
</dbReference>
<dbReference type="InterPro" id="IPR002559">
    <property type="entry name" value="Transposase_11"/>
</dbReference>
<gene>
    <name evidence="2" type="ORF">OIU83_23505</name>
</gene>
<dbReference type="SUPFAM" id="SSF53098">
    <property type="entry name" value="Ribonuclease H-like"/>
    <property type="match status" value="1"/>
</dbReference>
<reference evidence="2" key="1">
    <citation type="submission" date="2022-10" db="EMBL/GenBank/DDBJ databases">
        <title>Two novel species of Flavobacterium.</title>
        <authorList>
            <person name="Liu Q."/>
            <person name="Xin Y.-H."/>
        </authorList>
    </citation>
    <scope>NUCLEOTIDE SEQUENCE</scope>
    <source>
        <strain evidence="2">LS1R49</strain>
    </source>
</reference>
<dbReference type="PANTHER" id="PTHR37529">
    <property type="entry name" value="TRANSPOSASE INSG FOR INSERTION SEQUENCE ELEMENT IS4-RELATED"/>
    <property type="match status" value="1"/>
</dbReference>
<dbReference type="NCBIfam" id="NF033592">
    <property type="entry name" value="transpos_IS4_1"/>
    <property type="match status" value="1"/>
</dbReference>
<dbReference type="RefSeq" id="WP_264208704.1">
    <property type="nucleotide sequence ID" value="NZ_JAOZEW010000051.1"/>
</dbReference>
<feature type="domain" description="Transposase IS4-like" evidence="1">
    <location>
        <begin position="122"/>
        <end position="345"/>
    </location>
</feature>
<dbReference type="AlphaFoldDB" id="A0A9X3C748"/>
<dbReference type="InterPro" id="IPR047952">
    <property type="entry name" value="Transpos_IS4"/>
</dbReference>
<dbReference type="InterPro" id="IPR012337">
    <property type="entry name" value="RNaseH-like_sf"/>
</dbReference>
<accession>A0A9X3C748</accession>
<organism evidence="2 3">
    <name type="scientific">Flavobacterium shii</name>
    <dbReference type="NCBI Taxonomy" id="2987687"/>
    <lineage>
        <taxon>Bacteria</taxon>
        <taxon>Pseudomonadati</taxon>
        <taxon>Bacteroidota</taxon>
        <taxon>Flavobacteriia</taxon>
        <taxon>Flavobacteriales</taxon>
        <taxon>Flavobacteriaceae</taxon>
        <taxon>Flavobacterium</taxon>
    </lineage>
</organism>
<dbReference type="GO" id="GO:0004803">
    <property type="term" value="F:transposase activity"/>
    <property type="evidence" value="ECO:0007669"/>
    <property type="project" value="InterPro"/>
</dbReference>
<dbReference type="GO" id="GO:0003677">
    <property type="term" value="F:DNA binding"/>
    <property type="evidence" value="ECO:0007669"/>
    <property type="project" value="InterPro"/>
</dbReference>
<sequence length="441" mass="52034">NMSKNSILIIEKLRDVIFSKEIISDYRMKKQDFTRNRKQPFCRVILFMLNLLRKSMVIEIDNFLQHLNSKLNFQRVDNFTSSAFVQQRKKIKPEVFNYLSSIIIDNYYLKSNQNIKRFNSFRILAVDGSKITLPYTEELKLFYGESKNQTDTSIVQGMASVLYDVLNRLVLNSVLENVKTGERELALKHKPHWKQNDLIIYDRGYPSYDFKNEHIKSGIDYVIRVQKNHSKVVSSFILSKKKTLTVDIFPQERHVFTGKNYDKNTSLKVRLIRVDLPGGEIEILMTSLLDSQIYPASIFKELYFLRWGIETFYDELKNKLKVEYFTGYSKMSIEQDFFCAVFISNLQSVIVNDLEEELCLKNRNTKLDYKINTNLSYGFLKNRILELLCKEAPLEEIVKELENLFLQNTIPIRLNRNNKRKVGKYKKRIRPVVLKNQKDAI</sequence>
<keyword evidence="3" id="KW-1185">Reference proteome</keyword>
<dbReference type="Proteomes" id="UP001151079">
    <property type="component" value="Unassembled WGS sequence"/>
</dbReference>
<feature type="non-terminal residue" evidence="2">
    <location>
        <position position="1"/>
    </location>
</feature>
<evidence type="ECO:0000313" key="3">
    <source>
        <dbReference type="Proteomes" id="UP001151079"/>
    </source>
</evidence>
<protein>
    <submittedName>
        <fullName evidence="2">IS4 family transposase</fullName>
    </submittedName>
</protein>
<proteinExistence type="predicted"/>
<evidence type="ECO:0000313" key="2">
    <source>
        <dbReference type="EMBL" id="MCV9930642.1"/>
    </source>
</evidence>